<dbReference type="PATRIC" id="fig|582680.6.peg.391"/>
<dbReference type="EC" id="5.5.1.2" evidence="4"/>
<dbReference type="GO" id="GO:0047472">
    <property type="term" value="F:3-carboxy-cis,cis-muconate cycloisomerase activity"/>
    <property type="evidence" value="ECO:0007669"/>
    <property type="project" value="UniProtKB-EC"/>
</dbReference>
<dbReference type="InterPro" id="IPR000362">
    <property type="entry name" value="Fumarate_lyase_fam"/>
</dbReference>
<comment type="caution">
    <text evidence="4">The sequence shown here is derived from an EMBL/GenBank/DDBJ whole genome shotgun (WGS) entry which is preliminary data.</text>
</comment>
<accession>A0A0F0LUV9</accession>
<dbReference type="InterPro" id="IPR019468">
    <property type="entry name" value="AdenyloSucc_lyase_C"/>
</dbReference>
<evidence type="ECO:0000313" key="4">
    <source>
        <dbReference type="EMBL" id="KJL36110.1"/>
    </source>
</evidence>
<dbReference type="EMBL" id="JYIX01000021">
    <property type="protein sequence ID" value="KJL36110.1"/>
    <property type="molecule type" value="Genomic_DNA"/>
</dbReference>
<comment type="similarity">
    <text evidence="2">Belongs to the class-II fumarase/aspartase family.</text>
</comment>
<feature type="domain" description="Adenylosuccinate lyase C-terminal" evidence="3">
    <location>
        <begin position="380"/>
        <end position="450"/>
    </location>
</feature>
<dbReference type="PANTHER" id="PTHR43172">
    <property type="entry name" value="ADENYLOSUCCINATE LYASE"/>
    <property type="match status" value="1"/>
</dbReference>
<dbReference type="InterPro" id="IPR022761">
    <property type="entry name" value="Fumarate_lyase_N"/>
</dbReference>
<dbReference type="RefSeq" id="WP_052680009.1">
    <property type="nucleotide sequence ID" value="NZ_JYIX01000021.1"/>
</dbReference>
<dbReference type="GO" id="GO:0016829">
    <property type="term" value="F:lyase activity"/>
    <property type="evidence" value="ECO:0007669"/>
    <property type="project" value="UniProtKB-KW"/>
</dbReference>
<keyword evidence="1" id="KW-0456">Lyase</keyword>
<evidence type="ECO:0000313" key="5">
    <source>
        <dbReference type="Proteomes" id="UP000033740"/>
    </source>
</evidence>
<dbReference type="AlphaFoldDB" id="A0A0F0LUV9"/>
<dbReference type="Pfam" id="PF00206">
    <property type="entry name" value="Lyase_1"/>
    <property type="match status" value="1"/>
</dbReference>
<dbReference type="SUPFAM" id="SSF48557">
    <property type="entry name" value="L-aspartase-like"/>
    <property type="match status" value="1"/>
</dbReference>
<gene>
    <name evidence="4" type="primary">pcaB</name>
    <name evidence="4" type="ORF">RS86_00379</name>
</gene>
<proteinExistence type="inferred from homology"/>
<dbReference type="InterPro" id="IPR020557">
    <property type="entry name" value="Fumarate_lyase_CS"/>
</dbReference>
<keyword evidence="4" id="KW-0413">Isomerase</keyword>
<protein>
    <submittedName>
        <fullName evidence="4">3-carboxy-cis,cis-muconate cycloisomerase</fullName>
        <ecNumber evidence="4">5.5.1.2</ecNumber>
    </submittedName>
</protein>
<dbReference type="InterPro" id="IPR008948">
    <property type="entry name" value="L-Aspartase-like"/>
</dbReference>
<dbReference type="PRINTS" id="PR00149">
    <property type="entry name" value="FUMRATELYASE"/>
</dbReference>
<dbReference type="Proteomes" id="UP000033740">
    <property type="component" value="Unassembled WGS sequence"/>
</dbReference>
<dbReference type="Gene3D" id="1.10.40.30">
    <property type="entry name" value="Fumarase/aspartase (C-terminal domain)"/>
    <property type="match status" value="1"/>
</dbReference>
<name>A0A0F0LUV9_9MICO</name>
<dbReference type="SMART" id="SM00998">
    <property type="entry name" value="ADSL_C"/>
    <property type="match status" value="1"/>
</dbReference>
<evidence type="ECO:0000259" key="3">
    <source>
        <dbReference type="SMART" id="SM00998"/>
    </source>
</evidence>
<organism evidence="4 5">
    <name type="scientific">Microbacterium azadirachtae</name>
    <dbReference type="NCBI Taxonomy" id="582680"/>
    <lineage>
        <taxon>Bacteria</taxon>
        <taxon>Bacillati</taxon>
        <taxon>Actinomycetota</taxon>
        <taxon>Actinomycetes</taxon>
        <taxon>Micrococcales</taxon>
        <taxon>Microbacteriaceae</taxon>
        <taxon>Microbacterium</taxon>
    </lineage>
</organism>
<keyword evidence="5" id="KW-1185">Reference proteome</keyword>
<evidence type="ECO:0000256" key="1">
    <source>
        <dbReference type="ARBA" id="ARBA00023239"/>
    </source>
</evidence>
<dbReference type="PANTHER" id="PTHR43172:SF2">
    <property type="entry name" value="ADENYLOSUCCINATE LYASE C-TERMINAL DOMAIN-CONTAINING PROTEIN"/>
    <property type="match status" value="1"/>
</dbReference>
<sequence>MHTDDAIDSALGSGVFGLLDPVLAGSAAGVRPDGGAGIGGDAHVVAALVRAERGLLTAYAELGVLPRALAAEVAPGFRPDVRALASSALETGNPVVPLVEELRRCTEDPEAASWIHRGATSQDILDTALMLVAKDGIAAAVEDLAVAASDLVALALAHRDAPAAARTLGQHAVPITVGARIAGRLRAIVRARRTLLDVAATLPAQLGGAAGTQASFVELFGSELAARLPSAFAAATALAAPPAPWHTDRYPILDLAHAAGLAIAAMGTLATDVVTLTRPEIAEASVQRGGGSSTMPQKRNPVDAVLVRSAAMRAPALIGQLHNAAGLAGDERPDGAWHAEWPALQELLRLLVGAAARTRNLCAALTFDAERARANLALSDGLIVSERLAFVLKPRIGAARFAEVIDRTAAGTPLAELLRALPEAAEGDVDDLLDPARYTGRSGALVDEAVRAARDEGIR</sequence>
<evidence type="ECO:0000256" key="2">
    <source>
        <dbReference type="ARBA" id="ARBA00034772"/>
    </source>
</evidence>
<dbReference type="Gene3D" id="1.20.200.10">
    <property type="entry name" value="Fumarase/aspartase (Central domain)"/>
    <property type="match status" value="1"/>
</dbReference>
<dbReference type="STRING" id="582680.RS86_00379"/>
<dbReference type="PROSITE" id="PS00163">
    <property type="entry name" value="FUMARATE_LYASES"/>
    <property type="match status" value="1"/>
</dbReference>
<reference evidence="4 5" key="1">
    <citation type="submission" date="2015-02" db="EMBL/GenBank/DDBJ databases">
        <title>Draft genome sequences of ten Microbacterium spp. with emphasis on heavy metal contaminated environments.</title>
        <authorList>
            <person name="Corretto E."/>
        </authorList>
    </citation>
    <scope>NUCLEOTIDE SEQUENCE [LARGE SCALE GENOMIC DNA]</scope>
    <source>
        <strain evidence="4 5">ARN176</strain>
    </source>
</reference>